<dbReference type="EMBL" id="BIXY01000054">
    <property type="protein sequence ID" value="GCF09932.1"/>
    <property type="molecule type" value="Genomic_DNA"/>
</dbReference>
<protein>
    <submittedName>
        <fullName evidence="1">Membrane dipeptidase</fullName>
    </submittedName>
</protein>
<gene>
    <name evidence="1" type="ORF">KDI_34960</name>
</gene>
<dbReference type="SUPFAM" id="SSF51556">
    <property type="entry name" value="Metallo-dependent hydrolases"/>
    <property type="match status" value="1"/>
</dbReference>
<comment type="caution">
    <text evidence="1">The sequence shown here is derived from an EMBL/GenBank/DDBJ whole genome shotgun (WGS) entry which is preliminary data.</text>
</comment>
<proteinExistence type="predicted"/>
<evidence type="ECO:0000313" key="1">
    <source>
        <dbReference type="EMBL" id="GCF09932.1"/>
    </source>
</evidence>
<dbReference type="GO" id="GO:0006508">
    <property type="term" value="P:proteolysis"/>
    <property type="evidence" value="ECO:0007669"/>
    <property type="project" value="InterPro"/>
</dbReference>
<keyword evidence="2" id="KW-1185">Reference proteome</keyword>
<dbReference type="Gene3D" id="3.20.20.140">
    <property type="entry name" value="Metal-dependent hydrolases"/>
    <property type="match status" value="1"/>
</dbReference>
<accession>A0A5A5TET6</accession>
<organism evidence="1 2">
    <name type="scientific">Dictyobacter arantiisoli</name>
    <dbReference type="NCBI Taxonomy" id="2014874"/>
    <lineage>
        <taxon>Bacteria</taxon>
        <taxon>Bacillati</taxon>
        <taxon>Chloroflexota</taxon>
        <taxon>Ktedonobacteria</taxon>
        <taxon>Ktedonobacterales</taxon>
        <taxon>Dictyobacteraceae</taxon>
        <taxon>Dictyobacter</taxon>
    </lineage>
</organism>
<dbReference type="Proteomes" id="UP000322530">
    <property type="component" value="Unassembled WGS sequence"/>
</dbReference>
<dbReference type="OrthoDB" id="9804920at2"/>
<dbReference type="InterPro" id="IPR032466">
    <property type="entry name" value="Metal_Hydrolase"/>
</dbReference>
<dbReference type="PROSITE" id="PS51365">
    <property type="entry name" value="RENAL_DIPEPTIDASE_2"/>
    <property type="match status" value="1"/>
</dbReference>
<dbReference type="InterPro" id="IPR008257">
    <property type="entry name" value="Pept_M19"/>
</dbReference>
<dbReference type="PANTHER" id="PTHR10443:SF12">
    <property type="entry name" value="DIPEPTIDASE"/>
    <property type="match status" value="1"/>
</dbReference>
<dbReference type="Pfam" id="PF01244">
    <property type="entry name" value="Peptidase_M19"/>
    <property type="match status" value="1"/>
</dbReference>
<evidence type="ECO:0000313" key="2">
    <source>
        <dbReference type="Proteomes" id="UP000322530"/>
    </source>
</evidence>
<sequence length="362" mass="39771">MAARNPFPILDGHNDTLSRLSSLEAAETGGGRNFLIESKLGHLDLPRAKRGGFAGGFFAIFAPDPRQAQLMQENLVIGENGYEVYPFPVLDQLYAQQVTLDVMAHLFHLEAESEGQIKVVRTVAEIIDCLRQGIMAIILHFEGAEAIDPHPQLDALYDFYQMGLRSLGIVWSRPNAFGHGVPFKFPASPDTGPGLTSLGCELVRACNRLGIMLDLAHLNEQGFRDVARLSEAPLIVTHAAVHALCPSTRNLTDYQLDTIKASQGLVGLNFDVADLRPDANIDPDTPLDLIVRHIDYLVEHLDIEGVGFGSDFDDGTTMPEALKDAAGLPELVAALREHGYDDAALRKLTHENWLRVLSKTWH</sequence>
<name>A0A5A5TET6_9CHLR</name>
<reference evidence="1 2" key="1">
    <citation type="submission" date="2019-01" db="EMBL/GenBank/DDBJ databases">
        <title>Draft genome sequence of Dictyobacter sp. Uno17.</title>
        <authorList>
            <person name="Wang C.M."/>
            <person name="Zheng Y."/>
            <person name="Sakai Y."/>
            <person name="Abe K."/>
            <person name="Yokota A."/>
            <person name="Yabe S."/>
        </authorList>
    </citation>
    <scope>NUCLEOTIDE SEQUENCE [LARGE SCALE GENOMIC DNA]</scope>
    <source>
        <strain evidence="1 2">Uno17</strain>
    </source>
</reference>
<dbReference type="PANTHER" id="PTHR10443">
    <property type="entry name" value="MICROSOMAL DIPEPTIDASE"/>
    <property type="match status" value="1"/>
</dbReference>
<dbReference type="CDD" id="cd01301">
    <property type="entry name" value="rDP_like"/>
    <property type="match status" value="1"/>
</dbReference>
<dbReference type="AlphaFoldDB" id="A0A5A5TET6"/>
<dbReference type="RefSeq" id="WP_149402840.1">
    <property type="nucleotide sequence ID" value="NZ_BIXY01000054.1"/>
</dbReference>
<dbReference type="GO" id="GO:0070573">
    <property type="term" value="F:metallodipeptidase activity"/>
    <property type="evidence" value="ECO:0007669"/>
    <property type="project" value="InterPro"/>
</dbReference>